<dbReference type="GO" id="GO:0032259">
    <property type="term" value="P:methylation"/>
    <property type="evidence" value="ECO:0007669"/>
    <property type="project" value="UniProtKB-KW"/>
</dbReference>
<dbReference type="Proteomes" id="UP000664332">
    <property type="component" value="Unassembled WGS sequence"/>
</dbReference>
<feature type="domain" description="MmeI-like C-terminal" evidence="6">
    <location>
        <begin position="542"/>
        <end position="621"/>
    </location>
</feature>
<dbReference type="PANTHER" id="PTHR33841">
    <property type="entry name" value="DNA METHYLTRANSFERASE YEEA-RELATED"/>
    <property type="match status" value="1"/>
</dbReference>
<feature type="domain" description="MmeI-like DNA-methyltransferase" evidence="7">
    <location>
        <begin position="55"/>
        <end position="307"/>
    </location>
</feature>
<dbReference type="EMBL" id="JAFLEQ010000001">
    <property type="protein sequence ID" value="MBN9643038.1"/>
    <property type="molecule type" value="Genomic_DNA"/>
</dbReference>
<gene>
    <name evidence="8" type="ORF">JZY06_00105</name>
</gene>
<keyword evidence="2 8" id="KW-0489">Methyltransferase</keyword>
<proteinExistence type="predicted"/>
<dbReference type="SUPFAM" id="SSF53335">
    <property type="entry name" value="S-adenosyl-L-methionine-dependent methyltransferases"/>
    <property type="match status" value="1"/>
</dbReference>
<evidence type="ECO:0000259" key="6">
    <source>
        <dbReference type="Pfam" id="PF20467"/>
    </source>
</evidence>
<evidence type="ECO:0000256" key="2">
    <source>
        <dbReference type="ARBA" id="ARBA00022603"/>
    </source>
</evidence>
<evidence type="ECO:0000256" key="3">
    <source>
        <dbReference type="ARBA" id="ARBA00022679"/>
    </source>
</evidence>
<evidence type="ECO:0000256" key="4">
    <source>
        <dbReference type="ARBA" id="ARBA00047942"/>
    </source>
</evidence>
<evidence type="ECO:0000313" key="9">
    <source>
        <dbReference type="Proteomes" id="UP000664332"/>
    </source>
</evidence>
<dbReference type="AlphaFoldDB" id="A0A939DZF2"/>
<evidence type="ECO:0000259" key="5">
    <source>
        <dbReference type="Pfam" id="PF20466"/>
    </source>
</evidence>
<comment type="caution">
    <text evidence="8">The sequence shown here is derived from an EMBL/GenBank/DDBJ whole genome shotgun (WGS) entry which is preliminary data.</text>
</comment>
<dbReference type="Pfam" id="PF20467">
    <property type="entry name" value="MmeI_C"/>
    <property type="match status" value="1"/>
</dbReference>
<reference evidence="8" key="1">
    <citation type="submission" date="2021-03" db="EMBL/GenBank/DDBJ databases">
        <authorList>
            <person name="Sun Q."/>
        </authorList>
    </citation>
    <scope>NUCLEOTIDE SEQUENCE</scope>
    <source>
        <strain evidence="8">CCM 8862</strain>
    </source>
</reference>
<protein>
    <recommendedName>
        <fullName evidence="1">site-specific DNA-methyltransferase (adenine-specific)</fullName>
        <ecNumber evidence="1">2.1.1.72</ecNumber>
    </recommendedName>
</protein>
<accession>A0A939DZF2</accession>
<feature type="domain" description="MmeI-like target recognition" evidence="5">
    <location>
        <begin position="338"/>
        <end position="541"/>
    </location>
</feature>
<dbReference type="InterPro" id="IPR050953">
    <property type="entry name" value="N4_N6_ade-DNA_methylase"/>
</dbReference>
<dbReference type="GO" id="GO:0009007">
    <property type="term" value="F:site-specific DNA-methyltransferase (adenine-specific) activity"/>
    <property type="evidence" value="ECO:0007669"/>
    <property type="project" value="UniProtKB-EC"/>
</dbReference>
<dbReference type="Gene3D" id="3.40.50.150">
    <property type="entry name" value="Vaccinia Virus protein VP39"/>
    <property type="match status" value="1"/>
</dbReference>
<dbReference type="InterPro" id="IPR029063">
    <property type="entry name" value="SAM-dependent_MTases_sf"/>
</dbReference>
<dbReference type="Pfam" id="PF20473">
    <property type="entry name" value="MmeI_Mtase"/>
    <property type="match status" value="1"/>
</dbReference>
<dbReference type="EC" id="2.1.1.72" evidence="1"/>
<comment type="catalytic activity">
    <reaction evidence="4">
        <text>a 2'-deoxyadenosine in DNA + S-adenosyl-L-methionine = an N(6)-methyl-2'-deoxyadenosine in DNA + S-adenosyl-L-homocysteine + H(+)</text>
        <dbReference type="Rhea" id="RHEA:15197"/>
        <dbReference type="Rhea" id="RHEA-COMP:12418"/>
        <dbReference type="Rhea" id="RHEA-COMP:12419"/>
        <dbReference type="ChEBI" id="CHEBI:15378"/>
        <dbReference type="ChEBI" id="CHEBI:57856"/>
        <dbReference type="ChEBI" id="CHEBI:59789"/>
        <dbReference type="ChEBI" id="CHEBI:90615"/>
        <dbReference type="ChEBI" id="CHEBI:90616"/>
        <dbReference type="EC" id="2.1.1.72"/>
    </reaction>
</comment>
<sequence>SPAIFGSLFQLVKSKEARRSDGEHYTSETNILKVLEPLFLDQLRDEASRLVTNKSTTIKQLRAFRDSLADMIFLDPACGCGNFLVVAYRELRKIETEIIAAIYEREGLTTGALDVTLDQRLSIGQFYGFEINWWPARIAETAMFLVDHQANQHLAARIGLAPERLPIKVTAHIYHCNALRKPWETTIPRAVGSTYIFGNPPFLGHDPRTDEQSQELRDAWRMKNISRLDYVTAWYAKSLDFFKDRAGSFAFVSTNSITQGDQVQRLFKAIFAAGWKIKFAHRTFEWDSDAPDKAAVHVVIVGFTREETFKPQLWRYETVKSDPTPLKVATGINGYLIDAPNVIVTTRSKSLNPIIPKASFGSVPRDNGSLVVTGKDIEAFRADPVAAKYIRSYLGARELLHKKERWCLWLVDLDPEDLRRSAILKERVEGCRKFRESSPSEQANEAASTPHLFWWRAQPETNYVFIPSSVSERRKYFVAVHLSPDVIASNAAYTAVDPDGLLFGLLSSSMFITWQKAVGGRLKSDLRFSSVSWHTFPVPELTDAQRQEIIAGGKAVLEARALHPERSLADQYEPLAMDPDLLRAHARLDRVVDKAMGASRKLTTEEQRLEVLFKNYADLTRD</sequence>
<keyword evidence="9" id="KW-1185">Reference proteome</keyword>
<dbReference type="RefSeq" id="WP_207117454.1">
    <property type="nucleotide sequence ID" value="NZ_JAFLEQ010000001.1"/>
</dbReference>
<evidence type="ECO:0000256" key="1">
    <source>
        <dbReference type="ARBA" id="ARBA00011900"/>
    </source>
</evidence>
<evidence type="ECO:0000259" key="7">
    <source>
        <dbReference type="Pfam" id="PF20473"/>
    </source>
</evidence>
<dbReference type="Pfam" id="PF20466">
    <property type="entry name" value="MmeI_TRD"/>
    <property type="match status" value="1"/>
</dbReference>
<name>A0A939DZF2_9CORY</name>
<dbReference type="InterPro" id="IPR046818">
    <property type="entry name" value="MmeI_C"/>
</dbReference>
<evidence type="ECO:0000313" key="8">
    <source>
        <dbReference type="EMBL" id="MBN9643038.1"/>
    </source>
</evidence>
<organism evidence="8 9">
    <name type="scientific">Corynebacterium mendelii</name>
    <dbReference type="NCBI Taxonomy" id="2765362"/>
    <lineage>
        <taxon>Bacteria</taxon>
        <taxon>Bacillati</taxon>
        <taxon>Actinomycetota</taxon>
        <taxon>Actinomycetes</taxon>
        <taxon>Mycobacteriales</taxon>
        <taxon>Corynebacteriaceae</taxon>
        <taxon>Corynebacterium</taxon>
    </lineage>
</organism>
<keyword evidence="3" id="KW-0808">Transferase</keyword>
<feature type="non-terminal residue" evidence="8">
    <location>
        <position position="1"/>
    </location>
</feature>
<dbReference type="PANTHER" id="PTHR33841:SF1">
    <property type="entry name" value="DNA METHYLTRANSFERASE A"/>
    <property type="match status" value="1"/>
</dbReference>
<dbReference type="InterPro" id="IPR046816">
    <property type="entry name" value="MmeI_Mtase"/>
</dbReference>
<dbReference type="InterPro" id="IPR046820">
    <property type="entry name" value="MmeI_TRD"/>
</dbReference>